<reference evidence="3" key="1">
    <citation type="submission" date="2015-09" db="EMBL/GenBank/DDBJ databases">
        <authorList>
            <person name="Shao Z."/>
            <person name="Wang L."/>
        </authorList>
    </citation>
    <scope>NUCLEOTIDE SEQUENCE [LARGE SCALE GENOMIC DNA]</scope>
    <source>
        <strain evidence="3">F13-1</strain>
    </source>
</reference>
<dbReference type="Gene3D" id="3.10.450.710">
    <property type="entry name" value="Tgt2/MlaC"/>
    <property type="match status" value="1"/>
</dbReference>
<feature type="chain" id="PRO_5013307768" evidence="1">
    <location>
        <begin position="25"/>
        <end position="213"/>
    </location>
</feature>
<dbReference type="InterPro" id="IPR008869">
    <property type="entry name" value="MlaC/ttg2D"/>
</dbReference>
<dbReference type="PIRSF" id="PIRSF004649">
    <property type="entry name" value="MlaC"/>
    <property type="match status" value="1"/>
</dbReference>
<name>A0A291HT49_9GAMM</name>
<dbReference type="EMBL" id="CP012621">
    <property type="protein sequence ID" value="ATG75241.1"/>
    <property type="molecule type" value="Genomic_DNA"/>
</dbReference>
<dbReference type="Pfam" id="PF05494">
    <property type="entry name" value="MlaC"/>
    <property type="match status" value="1"/>
</dbReference>
<evidence type="ECO:0000313" key="2">
    <source>
        <dbReference type="EMBL" id="ATG75241.1"/>
    </source>
</evidence>
<evidence type="ECO:0000313" key="3">
    <source>
        <dbReference type="Proteomes" id="UP000217763"/>
    </source>
</evidence>
<sequence>MMKKILISWLLALGTLWAPLTASATFSDPYTLMSEVAQNTFDRLNREQAQIKANPEHLRTIVREEMLPAVDVRFSAFRVIGNQLNNTTPEQRERFVDAFSDYLVVTYADALAAYNDQTLDIGRGRVAEGERLVTVPVKVLEPNKPDIMVEFKLRQNTRTGEWRVFDMVAEGISLLSAKQTELSGLIRQNGIDAVTRQLQDHTKKPVTPLERPQ</sequence>
<keyword evidence="3" id="KW-1185">Reference proteome</keyword>
<protein>
    <submittedName>
        <fullName evidence="2">Toluene tolerance protein</fullName>
    </submittedName>
</protein>
<dbReference type="KEGG" id="zdf:AN401_16380"/>
<dbReference type="PANTHER" id="PTHR36573">
    <property type="entry name" value="INTERMEMBRANE PHOSPHOLIPID TRANSPORT SYSTEM BINDING PROTEIN MLAC"/>
    <property type="match status" value="1"/>
</dbReference>
<gene>
    <name evidence="2" type="ORF">AN401_16380</name>
</gene>
<dbReference type="AlphaFoldDB" id="A0A291HT49"/>
<dbReference type="NCBIfam" id="NF011697">
    <property type="entry name" value="PRK15117.1"/>
    <property type="match status" value="1"/>
</dbReference>
<keyword evidence="1" id="KW-0732">Signal</keyword>
<evidence type="ECO:0000256" key="1">
    <source>
        <dbReference type="SAM" id="SignalP"/>
    </source>
</evidence>
<dbReference type="PANTHER" id="PTHR36573:SF1">
    <property type="entry name" value="INTERMEMBRANE PHOSPHOLIPID TRANSPORT SYSTEM BINDING PROTEIN MLAC"/>
    <property type="match status" value="1"/>
</dbReference>
<dbReference type="Proteomes" id="UP000217763">
    <property type="component" value="Chromosome"/>
</dbReference>
<dbReference type="InterPro" id="IPR042245">
    <property type="entry name" value="Tgt2/MlaC_sf"/>
</dbReference>
<feature type="signal peptide" evidence="1">
    <location>
        <begin position="1"/>
        <end position="24"/>
    </location>
</feature>
<accession>A0A291HT49</accession>
<organism evidence="2 3">
    <name type="scientific">Zobellella denitrificans</name>
    <dbReference type="NCBI Taxonomy" id="347534"/>
    <lineage>
        <taxon>Bacteria</taxon>
        <taxon>Pseudomonadati</taxon>
        <taxon>Pseudomonadota</taxon>
        <taxon>Gammaproteobacteria</taxon>
        <taxon>Aeromonadales</taxon>
        <taxon>Aeromonadaceae</taxon>
        <taxon>Zobellella</taxon>
    </lineage>
</organism>
<proteinExistence type="predicted"/>
<dbReference type="RefSeq" id="WP_176442021.1">
    <property type="nucleotide sequence ID" value="NZ_CP012621.1"/>
</dbReference>